<evidence type="ECO:0000313" key="3">
    <source>
        <dbReference type="EMBL" id="KRY19695.1"/>
    </source>
</evidence>
<dbReference type="EMBL" id="JYDI01003482">
    <property type="protein sequence ID" value="KRY19330.1"/>
    <property type="molecule type" value="Genomic_DNA"/>
</dbReference>
<comment type="caution">
    <text evidence="3">The sequence shown here is derived from an EMBL/GenBank/DDBJ whole genome shotgun (WGS) entry which is preliminary data.</text>
</comment>
<dbReference type="EMBL" id="JYDI01003476">
    <property type="protein sequence ID" value="KRY19695.1"/>
    <property type="molecule type" value="Genomic_DNA"/>
</dbReference>
<reference evidence="3 4" key="1">
    <citation type="submission" date="2015-01" db="EMBL/GenBank/DDBJ databases">
        <title>Evolution of Trichinella species and genotypes.</title>
        <authorList>
            <person name="Korhonen P.K."/>
            <person name="Edoardo P."/>
            <person name="Giuseppe L.R."/>
            <person name="Gasser R.B."/>
        </authorList>
    </citation>
    <scope>NUCLEOTIDE SEQUENCE [LARGE SCALE GENOMIC DNA]</scope>
    <source>
        <strain evidence="3">ISS120</strain>
    </source>
</reference>
<dbReference type="Proteomes" id="UP000054653">
    <property type="component" value="Unassembled WGS sequence"/>
</dbReference>
<protein>
    <submittedName>
        <fullName evidence="3">Uncharacterized protein</fullName>
    </submittedName>
</protein>
<evidence type="ECO:0000313" key="1">
    <source>
        <dbReference type="EMBL" id="KRY19329.1"/>
    </source>
</evidence>
<keyword evidence="4" id="KW-1185">Reference proteome</keyword>
<organism evidence="3 4">
    <name type="scientific">Trichinella britovi</name>
    <name type="common">Parasitic roundworm</name>
    <dbReference type="NCBI Taxonomy" id="45882"/>
    <lineage>
        <taxon>Eukaryota</taxon>
        <taxon>Metazoa</taxon>
        <taxon>Ecdysozoa</taxon>
        <taxon>Nematoda</taxon>
        <taxon>Enoplea</taxon>
        <taxon>Dorylaimia</taxon>
        <taxon>Trichinellida</taxon>
        <taxon>Trichinellidae</taxon>
        <taxon>Trichinella</taxon>
    </lineage>
</organism>
<accession>A0A0V1A4B8</accession>
<sequence>LDKEYVDELKFQLLLIVVRPYVPRFSILLH</sequence>
<dbReference type="EMBL" id="JYDI01003484">
    <property type="protein sequence ID" value="KRY19329.1"/>
    <property type="molecule type" value="Genomic_DNA"/>
</dbReference>
<evidence type="ECO:0000313" key="2">
    <source>
        <dbReference type="EMBL" id="KRY19330.1"/>
    </source>
</evidence>
<name>A0A0V1A4B8_TRIBR</name>
<gene>
    <name evidence="2" type="ORF">T03_1631</name>
    <name evidence="3" type="ORF">T03_5243</name>
    <name evidence="1" type="ORF">T03_5741</name>
</gene>
<feature type="non-terminal residue" evidence="3">
    <location>
        <position position="1"/>
    </location>
</feature>
<evidence type="ECO:0000313" key="4">
    <source>
        <dbReference type="Proteomes" id="UP000054653"/>
    </source>
</evidence>
<dbReference type="AlphaFoldDB" id="A0A0V1A4B8"/>
<proteinExistence type="predicted"/>